<dbReference type="EMBL" id="NXIE01000007">
    <property type="protein sequence ID" value="RXK11515.1"/>
    <property type="molecule type" value="Genomic_DNA"/>
</dbReference>
<organism evidence="1 2">
    <name type="scientific">Halarcobacter mediterraneus</name>
    <dbReference type="NCBI Taxonomy" id="2023153"/>
    <lineage>
        <taxon>Bacteria</taxon>
        <taxon>Pseudomonadati</taxon>
        <taxon>Campylobacterota</taxon>
        <taxon>Epsilonproteobacteria</taxon>
        <taxon>Campylobacterales</taxon>
        <taxon>Arcobacteraceae</taxon>
        <taxon>Halarcobacter</taxon>
    </lineage>
</organism>
<dbReference type="Proteomes" id="UP000289718">
    <property type="component" value="Unassembled WGS sequence"/>
</dbReference>
<reference evidence="1 2" key="1">
    <citation type="submission" date="2017-09" db="EMBL/GenBank/DDBJ databases">
        <title>Genomics of the genus Arcobacter.</title>
        <authorList>
            <person name="Perez-Cataluna A."/>
            <person name="Figueras M.J."/>
            <person name="Salas-Masso N."/>
        </authorList>
    </citation>
    <scope>NUCLEOTIDE SEQUENCE [LARGE SCALE GENOMIC DNA]</scope>
    <source>
        <strain evidence="1 2">F156-34</strain>
    </source>
</reference>
<proteinExistence type="predicted"/>
<gene>
    <name evidence="1" type="ORF">CP965_13305</name>
</gene>
<comment type="caution">
    <text evidence="1">The sequence shown here is derived from an EMBL/GenBank/DDBJ whole genome shotgun (WGS) entry which is preliminary data.</text>
</comment>
<sequence>MNFTQSLTKHIDKLVGTLKSEKDLKEVLKRKLTKKELKTFVAIEEGKSVQETMELLNADEDRINELYKTVCKKLNQEKIKKELIFL</sequence>
<keyword evidence="2" id="KW-1185">Reference proteome</keyword>
<dbReference type="RefSeq" id="WP_129062604.1">
    <property type="nucleotide sequence ID" value="NZ_NXIE01000007.1"/>
</dbReference>
<evidence type="ECO:0000313" key="1">
    <source>
        <dbReference type="EMBL" id="RXK11515.1"/>
    </source>
</evidence>
<protein>
    <recommendedName>
        <fullName evidence="3">HTH luxR-type domain-containing protein</fullName>
    </recommendedName>
</protein>
<accession>A0A4V1M0Y8</accession>
<dbReference type="OrthoDB" id="5345307at2"/>
<evidence type="ECO:0008006" key="3">
    <source>
        <dbReference type="Google" id="ProtNLM"/>
    </source>
</evidence>
<name>A0A4V1M0Y8_9BACT</name>
<dbReference type="AlphaFoldDB" id="A0A4V1M0Y8"/>
<evidence type="ECO:0000313" key="2">
    <source>
        <dbReference type="Proteomes" id="UP000289718"/>
    </source>
</evidence>